<dbReference type="InterPro" id="IPR032063">
    <property type="entry name" value="MavL-like"/>
</dbReference>
<dbReference type="EMBL" id="CAJPDQ010000018">
    <property type="protein sequence ID" value="CAF9922711.1"/>
    <property type="molecule type" value="Genomic_DNA"/>
</dbReference>
<gene>
    <name evidence="1" type="ORF">GOMPHAMPRED_002650</name>
</gene>
<accession>A0A8H3FDP4</accession>
<dbReference type="Pfam" id="PF16062">
    <property type="entry name" value="MavL-like"/>
    <property type="match status" value="2"/>
</dbReference>
<organism evidence="1 2">
    <name type="scientific">Gomphillus americanus</name>
    <dbReference type="NCBI Taxonomy" id="1940652"/>
    <lineage>
        <taxon>Eukaryota</taxon>
        <taxon>Fungi</taxon>
        <taxon>Dikarya</taxon>
        <taxon>Ascomycota</taxon>
        <taxon>Pezizomycotina</taxon>
        <taxon>Lecanoromycetes</taxon>
        <taxon>OSLEUM clade</taxon>
        <taxon>Ostropomycetidae</taxon>
        <taxon>Ostropales</taxon>
        <taxon>Graphidaceae</taxon>
        <taxon>Gomphilloideae</taxon>
        <taxon>Gomphillus</taxon>
    </lineage>
</organism>
<evidence type="ECO:0000313" key="2">
    <source>
        <dbReference type="Proteomes" id="UP000664169"/>
    </source>
</evidence>
<name>A0A8H3FDP4_9LECA</name>
<dbReference type="OrthoDB" id="6357136at2759"/>
<dbReference type="AlphaFoldDB" id="A0A8H3FDP4"/>
<dbReference type="Proteomes" id="UP000664169">
    <property type="component" value="Unassembled WGS sequence"/>
</dbReference>
<proteinExistence type="predicted"/>
<keyword evidence="2" id="KW-1185">Reference proteome</keyword>
<reference evidence="1" key="1">
    <citation type="submission" date="2021-03" db="EMBL/GenBank/DDBJ databases">
        <authorList>
            <person name="Tagirdzhanova G."/>
        </authorList>
    </citation>
    <scope>NUCLEOTIDE SEQUENCE</scope>
</reference>
<comment type="caution">
    <text evidence="1">The sequence shown here is derived from an EMBL/GenBank/DDBJ whole genome shotgun (WGS) entry which is preliminary data.</text>
</comment>
<protein>
    <submittedName>
        <fullName evidence="1">Uncharacterized protein</fullName>
    </submittedName>
</protein>
<evidence type="ECO:0000313" key="1">
    <source>
        <dbReference type="EMBL" id="CAF9922711.1"/>
    </source>
</evidence>
<sequence length="403" mass="45855">MAQSSVLHDFFARSRAFYSKHPRPISSATTLESLFISGHVSEYNAKKYIQTNRVLVHQDVRSIIKSFLEYKRVTGTRIEKAVYSHFDWNVEQFIIRLVTKRPLSFLNSTDTTLLRDGRQFSNATANWDHVGTDHEYKSVPMVDYLTYEEMMISSLIGVSGYTAYLNDGRRSNEGILELDKAHKEGIQIGLVGARFERKGRMDSVYVSDQADSHSFLRSFFPGQTFEQRYKSRIRIPIETMLIEAQDRGQGSSVGRKVWLNVIGLGLGAWRFTPEQDRWYIEVFTEALNHLNLSLIDTIEFGWLGFDKYTKINQHTRKAVETAAVKSSTKIIWSQRAPSGRLPDSSLLLITTYAWDSNSYPGNEFYMNQLSASGDPAAAASSLISETQNPEINTSMLDSIVYLS</sequence>